<dbReference type="EMBL" id="BSXN01002636">
    <property type="protein sequence ID" value="GME77185.1"/>
    <property type="molecule type" value="Genomic_DNA"/>
</dbReference>
<keyword evidence="2" id="KW-1185">Reference proteome</keyword>
<dbReference type="AlphaFoldDB" id="A0A9W6T6S2"/>
<accession>A0A9W6T6S2</accession>
<gene>
    <name evidence="1" type="ORF">Cboi02_000545500</name>
</gene>
<sequence length="444" mass="50644">MIACQSTRVLRQKSGNFCGSHIRACFNATSVPLFKVEKRLLSSVTNNSSTPNTNKSGIVPKGASIKDHVELCYQKFKAVSSIGKKLQALEDIIPELNSNDLISNKETATFIPSTIRIGIISSPTVTRGNMLDAIINDPLEIDQSGFQLLKENRLKSNRTNIIKYLTTPVFQPADPDTDVYWLPSPILNKDTRVIQHKDVGINSQDTQSFGLNKDFFNDIEFIEIYDKNNSKIIESSNNEDLQNKNQDVEEIIMNPLIQKDKILKNCHLYIFVKSSIGEKLPIEYQDWPVLEIVDHELDLAFDSEQTPMVIDFAKVNEANELLNQSTSNSSEYLNLLKKSNIFKFLYLINRETSGYRPSIALMRSVIRDIYKQIETENVETKTNNSNDINDTDYNVSLTELSSSERLQQLESKGKELNEEINKWAQSSHYELQSRVMPFFDKNHQ</sequence>
<organism evidence="1 2">
    <name type="scientific">Candida boidinii</name>
    <name type="common">Yeast</name>
    <dbReference type="NCBI Taxonomy" id="5477"/>
    <lineage>
        <taxon>Eukaryota</taxon>
        <taxon>Fungi</taxon>
        <taxon>Dikarya</taxon>
        <taxon>Ascomycota</taxon>
        <taxon>Saccharomycotina</taxon>
        <taxon>Pichiomycetes</taxon>
        <taxon>Pichiales</taxon>
        <taxon>Pichiaceae</taxon>
        <taxon>Ogataea</taxon>
        <taxon>Ogataea/Candida clade</taxon>
    </lineage>
</organism>
<protein>
    <submittedName>
        <fullName evidence="1">Unnamed protein product</fullName>
    </submittedName>
</protein>
<name>A0A9W6T6S2_CANBO</name>
<comment type="caution">
    <text evidence="1">The sequence shown here is derived from an EMBL/GenBank/DDBJ whole genome shotgun (WGS) entry which is preliminary data.</text>
</comment>
<reference evidence="1" key="1">
    <citation type="submission" date="2023-04" db="EMBL/GenBank/DDBJ databases">
        <title>Candida boidinii NBRC 10035.</title>
        <authorList>
            <person name="Ichikawa N."/>
            <person name="Sato H."/>
            <person name="Tonouchi N."/>
        </authorList>
    </citation>
    <scope>NUCLEOTIDE SEQUENCE</scope>
    <source>
        <strain evidence="1">NBRC 10035</strain>
    </source>
</reference>
<proteinExistence type="predicted"/>
<evidence type="ECO:0000313" key="2">
    <source>
        <dbReference type="Proteomes" id="UP001165120"/>
    </source>
</evidence>
<dbReference type="Proteomes" id="UP001165120">
    <property type="component" value="Unassembled WGS sequence"/>
</dbReference>
<evidence type="ECO:0000313" key="1">
    <source>
        <dbReference type="EMBL" id="GME77185.1"/>
    </source>
</evidence>